<sequence>MKAGRYLPHFPVIEYSLSLDGNFSKFMYIGTIAIGTPPQEFTVIFDTGSSDLTIISLSAMTHNLFNPHKSTTFKLLDNRIDLIYASGSIEGVLGQDVIQFMYIGTIAIGTPPQEFTVIFDTGSSDLWVPSIHCHSPSCCEYPLPIPRILCLPSHSALHLWHLKHNHLFAVTHNLFNPHKSTTFKLLDNRIDLIYASGSIEGVLGQDVIQIGNLLHFNQTFTLSQKLSKDFFQNVPFDGVLGLGFPSLAIQGTTPLFDNLKNLGLIPYPLFAFYLSSRRENGSVLMFGGVDHSYHTGKLNWVPVSRTHYWQITIGRISMNGEVIACTRGCQAIMDTGTTSLLGPRRHIAKIQTLIRVRPFGSLQHTVPCNITSTLPPLIFTIKGIDYPVPAQAYIYESSQGLCYSTFWNVKQLKNEAETWVLGNVFLKLYFSVYDRENISMHVIVTACKHGCQALVDTGTLSLCGLRSMVTNIHSLIGANLLQDDKFSYVGNINIGTPPQEFQVLFDTGSSGLWVPSIYCQSPSCYKHNSFVPCNSSTFKATNKIFNTNYSSVSIKGYLVYDTVRIGNLVSVAQPFGLSLKEFGFEDVPFDGILGLGYPRPTVTGASPIFDNLMKQGVFSEPVFAFHLSSQKENGSVVMFGGVNRDYYKGELNWVPVSQVGNWHIKVDSISMNGTVVACKRGCQALLDTGTGFLRGPRGPVSKIQKFIHARPIGREHVVSCQSVGTLPPVVFTINGIDYPVPAEAYTQSLSGYCFSNFLVRPPRVNESETWVLELSNPDANTGQADVSETLSPESSIPTRAPSTALLLVLFHSPQGDHNPVPSQRDEAQIPA</sequence>
<comment type="caution">
    <text evidence="1">The sequence shown here is derived from an EMBL/GenBank/DDBJ whole genome shotgun (WGS) entry which is preliminary data.</text>
</comment>
<organism evidence="1 2">
    <name type="scientific">Ovis ammon polii x Ovis aries</name>
    <dbReference type="NCBI Taxonomy" id="2918886"/>
    <lineage>
        <taxon>Eukaryota</taxon>
        <taxon>Metazoa</taxon>
        <taxon>Chordata</taxon>
        <taxon>Craniata</taxon>
        <taxon>Vertebrata</taxon>
        <taxon>Euteleostomi</taxon>
        <taxon>Mammalia</taxon>
        <taxon>Eutheria</taxon>
        <taxon>Laurasiatheria</taxon>
        <taxon>Artiodactyla</taxon>
        <taxon>Ruminantia</taxon>
        <taxon>Pecora</taxon>
        <taxon>Bovidae</taxon>
        <taxon>Caprinae</taxon>
        <taxon>Ovis</taxon>
    </lineage>
</organism>
<keyword evidence="2" id="KW-1185">Reference proteome</keyword>
<gene>
    <name evidence="1" type="ORF">MJG53_016789</name>
</gene>
<reference evidence="1" key="1">
    <citation type="submission" date="2022-03" db="EMBL/GenBank/DDBJ databases">
        <title>Genomic analyses of argali, domestic sheep and their hybrids provide insights into chromosomal evolution, heterosis and genetic basis of agronomic traits.</title>
        <authorList>
            <person name="Li M."/>
        </authorList>
    </citation>
    <scope>NUCLEOTIDE SEQUENCE</scope>
    <source>
        <strain evidence="1">F1 hybrid</strain>
    </source>
</reference>
<evidence type="ECO:0000313" key="1">
    <source>
        <dbReference type="EMBL" id="KAI4561735.1"/>
    </source>
</evidence>
<protein>
    <submittedName>
        <fullName evidence="1">Uncharacterized protein</fullName>
    </submittedName>
</protein>
<evidence type="ECO:0000313" key="2">
    <source>
        <dbReference type="Proteomes" id="UP001057279"/>
    </source>
</evidence>
<dbReference type="Proteomes" id="UP001057279">
    <property type="component" value="Linkage Group LG21"/>
</dbReference>
<accession>A0ACB9U999</accession>
<name>A0ACB9U999_9CETA</name>
<proteinExistence type="predicted"/>
<dbReference type="EMBL" id="CM043046">
    <property type="protein sequence ID" value="KAI4561735.1"/>
    <property type="molecule type" value="Genomic_DNA"/>
</dbReference>